<keyword evidence="7" id="KW-0449">Lipoprotein</keyword>
<dbReference type="GO" id="GO:0016020">
    <property type="term" value="C:membrane"/>
    <property type="evidence" value="ECO:0007669"/>
    <property type="project" value="UniProtKB-SubCell"/>
</dbReference>
<protein>
    <submittedName>
        <fullName evidence="10">Ger(X)C family spore germination protein</fullName>
    </submittedName>
</protein>
<dbReference type="STRING" id="1356854.N007_13425"/>
<dbReference type="PANTHER" id="PTHR35789">
    <property type="entry name" value="SPORE GERMINATION PROTEIN B3"/>
    <property type="match status" value="1"/>
</dbReference>
<feature type="domain" description="Spore germination protein N-terminal" evidence="9">
    <location>
        <begin position="28"/>
        <end position="207"/>
    </location>
</feature>
<evidence type="ECO:0000313" key="10">
    <source>
        <dbReference type="EMBL" id="UNO47711.1"/>
    </source>
</evidence>
<accession>T0BH12</accession>
<dbReference type="InterPro" id="IPR057336">
    <property type="entry name" value="GerAC_N"/>
</dbReference>
<feature type="domain" description="Spore germination GerAC-like C-terminal" evidence="8">
    <location>
        <begin position="231"/>
        <end position="394"/>
    </location>
</feature>
<name>T0BH12_ALIAG</name>
<comment type="subcellular location">
    <subcellularLocation>
        <location evidence="1">Membrane</location>
        <topology evidence="1">Lipid-anchor</topology>
    </subcellularLocation>
</comment>
<evidence type="ECO:0000256" key="2">
    <source>
        <dbReference type="ARBA" id="ARBA00007886"/>
    </source>
</evidence>
<dbReference type="AlphaFoldDB" id="T0BH12"/>
<dbReference type="InterPro" id="IPR038501">
    <property type="entry name" value="Spore_GerAC_C_sf"/>
</dbReference>
<dbReference type="KEGG" id="aaco:K1I37_13545"/>
<keyword evidence="3" id="KW-0309">Germination</keyword>
<keyword evidence="6" id="KW-0564">Palmitate</keyword>
<dbReference type="NCBIfam" id="TIGR02887">
    <property type="entry name" value="spore_ger_x_C"/>
    <property type="match status" value="1"/>
</dbReference>
<dbReference type="OrthoDB" id="9816067at2"/>
<dbReference type="PANTHER" id="PTHR35789:SF1">
    <property type="entry name" value="SPORE GERMINATION PROTEIN B3"/>
    <property type="match status" value="1"/>
</dbReference>
<dbReference type="GO" id="GO:0009847">
    <property type="term" value="P:spore germination"/>
    <property type="evidence" value="ECO:0007669"/>
    <property type="project" value="InterPro"/>
</dbReference>
<keyword evidence="5" id="KW-0472">Membrane</keyword>
<evidence type="ECO:0000259" key="8">
    <source>
        <dbReference type="Pfam" id="PF05504"/>
    </source>
</evidence>
<sequence length="402" mass="44906">MNLRTKIPRMVCCIVVLASCLMCTGCWDATEIDRLAIVSASGIDLMPEDEMSSAPPKVLETLQIARASEMGSNGGGAPATKTGSEDAFLLEQATGDDILQPMDIIRKRLSRKLFLGQRRVIVLGENYAKHGVYDLVDEVIRNPQSRLRTYVVVAYHDTAQTILQVPYALNRLPADAIAEIEQQGSLPEVDAKTFIQRMVSNGDTFVMGIEKIQPSPQDGEAMNNSFALTHIAIFRQDKLVGWLDGDTLDGFLWMYGRIHRTDTTVTIPGVPGHLTARMLTIRTKRSIEIEHGKPKIAIHVFTEYDVAENGTPANLNSPENVNKLRKALVEKLTRQIQSAMDTLQHTYDADPLGFGDQIDKRYPTIWKAIRDHWHEVYRQTPVNIEVDVQIRNSGLTGPPIRH</sequence>
<dbReference type="Gene3D" id="3.30.300.210">
    <property type="entry name" value="Nutrient germinant receptor protein C, domain 3"/>
    <property type="match status" value="1"/>
</dbReference>
<evidence type="ECO:0000256" key="3">
    <source>
        <dbReference type="ARBA" id="ARBA00022544"/>
    </source>
</evidence>
<dbReference type="Pfam" id="PF25198">
    <property type="entry name" value="Spore_GerAC_N"/>
    <property type="match status" value="1"/>
</dbReference>
<dbReference type="Proteomes" id="UP000829401">
    <property type="component" value="Chromosome"/>
</dbReference>
<comment type="similarity">
    <text evidence="2">Belongs to the GerABKC lipoprotein family.</text>
</comment>
<reference evidence="11" key="1">
    <citation type="journal article" date="2022" name="G3 (Bethesda)">
        <title>Unveiling the complete genome sequence of Alicyclobacillus acidoterrestris DSM 3922T, a taint-producing strain.</title>
        <authorList>
            <person name="Leonardo I.C."/>
            <person name="Barreto Crespo M.T."/>
            <person name="Gaspar F.B."/>
        </authorList>
    </citation>
    <scope>NUCLEOTIDE SEQUENCE [LARGE SCALE GENOMIC DNA]</scope>
    <source>
        <strain evidence="11">DSM 3922</strain>
    </source>
</reference>
<evidence type="ECO:0000259" key="9">
    <source>
        <dbReference type="Pfam" id="PF25198"/>
    </source>
</evidence>
<evidence type="ECO:0000256" key="5">
    <source>
        <dbReference type="ARBA" id="ARBA00023136"/>
    </source>
</evidence>
<dbReference type="eggNOG" id="ENOG502Z9N7">
    <property type="taxonomic scope" value="Bacteria"/>
</dbReference>
<accession>A0A9E6ZJ76</accession>
<dbReference type="InterPro" id="IPR008844">
    <property type="entry name" value="Spore_GerAC-like"/>
</dbReference>
<keyword evidence="4" id="KW-0732">Signal</keyword>
<proteinExistence type="inferred from homology"/>
<gene>
    <name evidence="10" type="ORF">K1I37_13545</name>
</gene>
<dbReference type="RefSeq" id="WP_021297738.1">
    <property type="nucleotide sequence ID" value="NZ_AURB01000159.1"/>
</dbReference>
<evidence type="ECO:0000256" key="1">
    <source>
        <dbReference type="ARBA" id="ARBA00004635"/>
    </source>
</evidence>
<dbReference type="InterPro" id="IPR046953">
    <property type="entry name" value="Spore_GerAC-like_C"/>
</dbReference>
<evidence type="ECO:0000256" key="7">
    <source>
        <dbReference type="ARBA" id="ARBA00023288"/>
    </source>
</evidence>
<evidence type="ECO:0000313" key="11">
    <source>
        <dbReference type="Proteomes" id="UP000829401"/>
    </source>
</evidence>
<dbReference type="PROSITE" id="PS51257">
    <property type="entry name" value="PROKAR_LIPOPROTEIN"/>
    <property type="match status" value="1"/>
</dbReference>
<evidence type="ECO:0000256" key="4">
    <source>
        <dbReference type="ARBA" id="ARBA00022729"/>
    </source>
</evidence>
<evidence type="ECO:0000256" key="6">
    <source>
        <dbReference type="ARBA" id="ARBA00023139"/>
    </source>
</evidence>
<keyword evidence="11" id="KW-1185">Reference proteome</keyword>
<dbReference type="EMBL" id="CP080467">
    <property type="protein sequence ID" value="UNO47711.1"/>
    <property type="molecule type" value="Genomic_DNA"/>
</dbReference>
<organism evidence="10 11">
    <name type="scientific">Alicyclobacillus acidoterrestris (strain ATCC 49025 / DSM 3922 / CIP 106132 / NCIMB 13137 / GD3B)</name>
    <dbReference type="NCBI Taxonomy" id="1356854"/>
    <lineage>
        <taxon>Bacteria</taxon>
        <taxon>Bacillati</taxon>
        <taxon>Bacillota</taxon>
        <taxon>Bacilli</taxon>
        <taxon>Bacillales</taxon>
        <taxon>Alicyclobacillaceae</taxon>
        <taxon>Alicyclobacillus</taxon>
    </lineage>
</organism>
<dbReference type="Pfam" id="PF05504">
    <property type="entry name" value="Spore_GerAC"/>
    <property type="match status" value="1"/>
</dbReference>